<sequence>MKKYALSLIILFLVISCSLESKFSLPNDENINPELIGEWYNEKENDEKLTIIEHGKKTYKLLIKSKEKIDEIISFSKTIKGFGIMNLKTDYKNKITNVFYGFKVKGNTLMVYEVNEKLRNKEFKSQTELLEFFNENINRENFFINPTELIRK</sequence>
<accession>A0A1M6HV93</accession>
<organism evidence="1 2">
    <name type="scientific">Mesonia phycicola</name>
    <dbReference type="NCBI Taxonomy" id="579105"/>
    <lineage>
        <taxon>Bacteria</taxon>
        <taxon>Pseudomonadati</taxon>
        <taxon>Bacteroidota</taxon>
        <taxon>Flavobacteriia</taxon>
        <taxon>Flavobacteriales</taxon>
        <taxon>Flavobacteriaceae</taxon>
        <taxon>Mesonia</taxon>
    </lineage>
</organism>
<evidence type="ECO:0000313" key="2">
    <source>
        <dbReference type="Proteomes" id="UP000184225"/>
    </source>
</evidence>
<name>A0A1M6HV93_9FLAO</name>
<dbReference type="EMBL" id="FQYY01000024">
    <property type="protein sequence ID" value="SHJ26115.1"/>
    <property type="molecule type" value="Genomic_DNA"/>
</dbReference>
<dbReference type="PROSITE" id="PS51257">
    <property type="entry name" value="PROKAR_LIPOPROTEIN"/>
    <property type="match status" value="1"/>
</dbReference>
<protein>
    <submittedName>
        <fullName evidence="1">Uncharacterized protein</fullName>
    </submittedName>
</protein>
<dbReference type="AlphaFoldDB" id="A0A1M6HV93"/>
<evidence type="ECO:0000313" key="1">
    <source>
        <dbReference type="EMBL" id="SHJ26115.1"/>
    </source>
</evidence>
<dbReference type="RefSeq" id="WP_073153840.1">
    <property type="nucleotide sequence ID" value="NZ_FQYY01000024.1"/>
</dbReference>
<dbReference type="OrthoDB" id="1446185at2"/>
<dbReference type="Proteomes" id="UP000184225">
    <property type="component" value="Unassembled WGS sequence"/>
</dbReference>
<proteinExistence type="predicted"/>
<dbReference type="STRING" id="579105.SAMN04488096_1245"/>
<gene>
    <name evidence="1" type="ORF">SAMN04488096_1245</name>
</gene>
<keyword evidence="2" id="KW-1185">Reference proteome</keyword>
<reference evidence="1 2" key="1">
    <citation type="submission" date="2016-11" db="EMBL/GenBank/DDBJ databases">
        <authorList>
            <person name="Jaros S."/>
            <person name="Januszkiewicz K."/>
            <person name="Wedrychowicz H."/>
        </authorList>
    </citation>
    <scope>NUCLEOTIDE SEQUENCE [LARGE SCALE GENOMIC DNA]</scope>
    <source>
        <strain evidence="1 2">DSM 21425</strain>
    </source>
</reference>